<dbReference type="SUPFAM" id="SSF82607">
    <property type="entry name" value="YbaB-like"/>
    <property type="match status" value="1"/>
</dbReference>
<dbReference type="Gene3D" id="3.30.1310.10">
    <property type="entry name" value="Nucleoid-associated protein YbaB-like domain"/>
    <property type="match status" value="1"/>
</dbReference>
<dbReference type="EMBL" id="JAFEJA010000003">
    <property type="protein sequence ID" value="MBM9624505.1"/>
    <property type="molecule type" value="Genomic_DNA"/>
</dbReference>
<accession>A0ABS2V435</accession>
<evidence type="ECO:0000313" key="3">
    <source>
        <dbReference type="Proteomes" id="UP000664109"/>
    </source>
</evidence>
<geneLocation type="plasmid" evidence="2">
    <name>unnamed1</name>
</geneLocation>
<dbReference type="InterPro" id="IPR036894">
    <property type="entry name" value="YbaB-like_sf"/>
</dbReference>
<keyword evidence="1" id="KW-0175">Coiled coil</keyword>
<protein>
    <submittedName>
        <fullName evidence="2">YbaB/EbfC family nucleoid-associated protein</fullName>
    </submittedName>
</protein>
<evidence type="ECO:0000256" key="1">
    <source>
        <dbReference type="SAM" id="Coils"/>
    </source>
</evidence>
<proteinExistence type="predicted"/>
<reference evidence="2 3" key="1">
    <citation type="journal article" date="2016" name="Arch. Microbiol.">
        <title>Streptomyces zhihengii sp. nov., isolated from rhizospheric soil of Psammosilene tunicoides.</title>
        <authorList>
            <person name="Huang M.J."/>
            <person name="Fei J.J."/>
            <person name="Salam N."/>
            <person name="Kim C.J."/>
            <person name="Hozzein W.N."/>
            <person name="Xiao M."/>
            <person name="Huang H.Q."/>
            <person name="Li W.J."/>
        </authorList>
    </citation>
    <scope>NUCLEOTIDE SEQUENCE [LARGE SCALE GENOMIC DNA]</scope>
    <source>
        <strain evidence="2 3">YIM T102</strain>
    </source>
</reference>
<dbReference type="Proteomes" id="UP000664109">
    <property type="component" value="Unassembled WGS sequence"/>
</dbReference>
<keyword evidence="3" id="KW-1185">Reference proteome</keyword>
<dbReference type="Pfam" id="PF02575">
    <property type="entry name" value="YbaB_DNA_bd"/>
    <property type="match status" value="1"/>
</dbReference>
<name>A0ABS2V435_9ACTN</name>
<dbReference type="RefSeq" id="WP_205378690.1">
    <property type="nucleotide sequence ID" value="NZ_JAFEJA010000003.1"/>
</dbReference>
<comment type="caution">
    <text evidence="2">The sequence shown here is derived from an EMBL/GenBank/DDBJ whole genome shotgun (WGS) entry which is preliminary data.</text>
</comment>
<feature type="coiled-coil region" evidence="1">
    <location>
        <begin position="2"/>
        <end position="29"/>
    </location>
</feature>
<evidence type="ECO:0000313" key="2">
    <source>
        <dbReference type="EMBL" id="MBM9624505.1"/>
    </source>
</evidence>
<sequence>MQESFEKRIAQAMSELETTQAALAKAQEDLRAATMISRSRDRAVEVTVGPQGELIGLSFLESKYRSMSATQLAASVLEAADSARAMMARQVMEAFQPLLTGSPTVPEIGATQVDWQDIFGGVDLEGVDGFSVGGRLRDELSEDEEG</sequence>
<keyword evidence="2" id="KW-0614">Plasmid</keyword>
<organism evidence="2 3">
    <name type="scientific">Streptomyces zhihengii</name>
    <dbReference type="NCBI Taxonomy" id="1818004"/>
    <lineage>
        <taxon>Bacteria</taxon>
        <taxon>Bacillati</taxon>
        <taxon>Actinomycetota</taxon>
        <taxon>Actinomycetes</taxon>
        <taxon>Kitasatosporales</taxon>
        <taxon>Streptomycetaceae</taxon>
        <taxon>Streptomyces</taxon>
    </lineage>
</organism>
<gene>
    <name evidence="2" type="ORF">JE024_38815</name>
</gene>
<dbReference type="InterPro" id="IPR004401">
    <property type="entry name" value="YbaB/EbfC"/>
</dbReference>